<dbReference type="STRING" id="1817824.A2751_02870"/>
<sequence length="207" mass="23812">MSYIYNPIYTHFKGNKITRAELMERTTIETILKSKMPDAERSWSKVFELKHSSSVAQIGRILAQKRGLQVDLGAVICTMHDISVFVSGRVTDHAHKGAPIAAKMLRKTKRFSDQEIKLISGAIYNHSDKQIISKNPYYELVKDADVFDCGLYDGVHDAYVYEKAPKTCRAYFQRVKRVRKELGLPKDPKWDSIEYEEQGKGFHEKTH</sequence>
<accession>A0A1F5NJW8</accession>
<protein>
    <recommendedName>
        <fullName evidence="1">HD domain-containing protein</fullName>
    </recommendedName>
</protein>
<name>A0A1F5NJW8_9BACT</name>
<dbReference type="PROSITE" id="PS51831">
    <property type="entry name" value="HD"/>
    <property type="match status" value="1"/>
</dbReference>
<feature type="domain" description="HD" evidence="1">
    <location>
        <begin position="48"/>
        <end position="150"/>
    </location>
</feature>
<evidence type="ECO:0000313" key="3">
    <source>
        <dbReference type="Proteomes" id="UP000176864"/>
    </source>
</evidence>
<dbReference type="InterPro" id="IPR003607">
    <property type="entry name" value="HD/PDEase_dom"/>
</dbReference>
<proteinExistence type="predicted"/>
<gene>
    <name evidence="2" type="ORF">A2751_02870</name>
</gene>
<dbReference type="SUPFAM" id="SSF109604">
    <property type="entry name" value="HD-domain/PDEase-like"/>
    <property type="match status" value="1"/>
</dbReference>
<reference evidence="2 3" key="1">
    <citation type="journal article" date="2016" name="Nat. Commun.">
        <title>Thousands of microbial genomes shed light on interconnected biogeochemical processes in an aquifer system.</title>
        <authorList>
            <person name="Anantharaman K."/>
            <person name="Brown C.T."/>
            <person name="Hug L.A."/>
            <person name="Sharon I."/>
            <person name="Castelle C.J."/>
            <person name="Probst A.J."/>
            <person name="Thomas B.C."/>
            <person name="Singh A."/>
            <person name="Wilkins M.J."/>
            <person name="Karaoz U."/>
            <person name="Brodie E.L."/>
            <person name="Williams K.H."/>
            <person name="Hubbard S.S."/>
            <person name="Banfield J.F."/>
        </authorList>
    </citation>
    <scope>NUCLEOTIDE SEQUENCE [LARGE SCALE GENOMIC DNA]</scope>
</reference>
<organism evidence="2 3">
    <name type="scientific">Candidatus Doudnabacteria bacterium RIFCSPHIGHO2_01_FULL_46_14</name>
    <dbReference type="NCBI Taxonomy" id="1817824"/>
    <lineage>
        <taxon>Bacteria</taxon>
        <taxon>Candidatus Doudnaibacteriota</taxon>
    </lineage>
</organism>
<dbReference type="Gene3D" id="1.10.3210.10">
    <property type="entry name" value="Hypothetical protein af1432"/>
    <property type="match status" value="1"/>
</dbReference>
<evidence type="ECO:0000259" key="1">
    <source>
        <dbReference type="PROSITE" id="PS51831"/>
    </source>
</evidence>
<evidence type="ECO:0000313" key="2">
    <source>
        <dbReference type="EMBL" id="OGE77959.1"/>
    </source>
</evidence>
<dbReference type="CDD" id="cd00077">
    <property type="entry name" value="HDc"/>
    <property type="match status" value="1"/>
</dbReference>
<dbReference type="Pfam" id="PF01966">
    <property type="entry name" value="HD"/>
    <property type="match status" value="1"/>
</dbReference>
<comment type="caution">
    <text evidence="2">The sequence shown here is derived from an EMBL/GenBank/DDBJ whole genome shotgun (WGS) entry which is preliminary data.</text>
</comment>
<dbReference type="AlphaFoldDB" id="A0A1F5NJW8"/>
<dbReference type="Proteomes" id="UP000176864">
    <property type="component" value="Unassembled WGS sequence"/>
</dbReference>
<dbReference type="EMBL" id="MFEK01000016">
    <property type="protein sequence ID" value="OGE77959.1"/>
    <property type="molecule type" value="Genomic_DNA"/>
</dbReference>
<dbReference type="InterPro" id="IPR006674">
    <property type="entry name" value="HD_domain"/>
</dbReference>